<dbReference type="Proteomes" id="UP000287651">
    <property type="component" value="Unassembled WGS sequence"/>
</dbReference>
<evidence type="ECO:0000256" key="1">
    <source>
        <dbReference type="SAM" id="SignalP"/>
    </source>
</evidence>
<comment type="caution">
    <text evidence="2">The sequence shown here is derived from an EMBL/GenBank/DDBJ whole genome shotgun (WGS) entry which is preliminary data.</text>
</comment>
<gene>
    <name evidence="2" type="ORF">B296_00018886</name>
</gene>
<sequence length="100" mass="10511">MLFNHSDLLLSLLFRCCSAPTTAILFLSYEGSLINVASSGIADVVSLPLLVENAVVQPPSLSLPPCFTTTTAQLSTAHCLARQTPALPFAPPVPMEKAAT</sequence>
<proteinExistence type="predicted"/>
<feature type="signal peptide" evidence="1">
    <location>
        <begin position="1"/>
        <end position="23"/>
    </location>
</feature>
<dbReference type="EMBL" id="AMZH03006304">
    <property type="protein sequence ID" value="RRT64161.1"/>
    <property type="molecule type" value="Genomic_DNA"/>
</dbReference>
<protein>
    <recommendedName>
        <fullName evidence="4">Secreted protein</fullName>
    </recommendedName>
</protein>
<keyword evidence="1" id="KW-0732">Signal</keyword>
<reference evidence="2 3" key="1">
    <citation type="journal article" date="2014" name="Agronomy (Basel)">
        <title>A Draft Genome Sequence for Ensete ventricosum, the Drought-Tolerant Tree Against Hunger.</title>
        <authorList>
            <person name="Harrison J."/>
            <person name="Moore K.A."/>
            <person name="Paszkiewicz K."/>
            <person name="Jones T."/>
            <person name="Grant M."/>
            <person name="Ambacheew D."/>
            <person name="Muzemil S."/>
            <person name="Studholme D.J."/>
        </authorList>
    </citation>
    <scope>NUCLEOTIDE SEQUENCE [LARGE SCALE GENOMIC DNA]</scope>
</reference>
<organism evidence="2 3">
    <name type="scientific">Ensete ventricosum</name>
    <name type="common">Abyssinian banana</name>
    <name type="synonym">Musa ensete</name>
    <dbReference type="NCBI Taxonomy" id="4639"/>
    <lineage>
        <taxon>Eukaryota</taxon>
        <taxon>Viridiplantae</taxon>
        <taxon>Streptophyta</taxon>
        <taxon>Embryophyta</taxon>
        <taxon>Tracheophyta</taxon>
        <taxon>Spermatophyta</taxon>
        <taxon>Magnoliopsida</taxon>
        <taxon>Liliopsida</taxon>
        <taxon>Zingiberales</taxon>
        <taxon>Musaceae</taxon>
        <taxon>Ensete</taxon>
    </lineage>
</organism>
<evidence type="ECO:0000313" key="2">
    <source>
        <dbReference type="EMBL" id="RRT64161.1"/>
    </source>
</evidence>
<evidence type="ECO:0008006" key="4">
    <source>
        <dbReference type="Google" id="ProtNLM"/>
    </source>
</evidence>
<accession>A0A426ZJN3</accession>
<dbReference type="AlphaFoldDB" id="A0A426ZJN3"/>
<evidence type="ECO:0000313" key="3">
    <source>
        <dbReference type="Proteomes" id="UP000287651"/>
    </source>
</evidence>
<name>A0A426ZJN3_ENSVE</name>
<feature type="chain" id="PRO_5019511720" description="Secreted protein" evidence="1">
    <location>
        <begin position="24"/>
        <end position="100"/>
    </location>
</feature>